<evidence type="ECO:0000256" key="1">
    <source>
        <dbReference type="SAM" id="MobiDB-lite"/>
    </source>
</evidence>
<feature type="compositionally biased region" description="Basic and acidic residues" evidence="1">
    <location>
        <begin position="96"/>
        <end position="106"/>
    </location>
</feature>
<evidence type="ECO:0000313" key="2">
    <source>
        <dbReference type="EMBL" id="KAK9889850.1"/>
    </source>
</evidence>
<feature type="region of interest" description="Disordered" evidence="1">
    <location>
        <begin position="85"/>
        <end position="106"/>
    </location>
</feature>
<evidence type="ECO:0000313" key="3">
    <source>
        <dbReference type="Proteomes" id="UP001431783"/>
    </source>
</evidence>
<dbReference type="Proteomes" id="UP001431783">
    <property type="component" value="Unassembled WGS sequence"/>
</dbReference>
<dbReference type="AlphaFoldDB" id="A0AAW1VCU6"/>
<protein>
    <submittedName>
        <fullName evidence="2">Uncharacterized protein</fullName>
    </submittedName>
</protein>
<proteinExistence type="predicted"/>
<gene>
    <name evidence="2" type="ORF">WA026_007216</name>
</gene>
<accession>A0AAW1VCU6</accession>
<keyword evidence="3" id="KW-1185">Reference proteome</keyword>
<name>A0AAW1VCU6_9CUCU</name>
<comment type="caution">
    <text evidence="2">The sequence shown here is derived from an EMBL/GenBank/DDBJ whole genome shotgun (WGS) entry which is preliminary data.</text>
</comment>
<sequence>MRDFNILSHFSETDYTLDDSFWIDESPADIFYLIQFVEGQSATCFSFISYYYPDAQERNKILFPRDPSEDGCLDENNTAFSLDEFRPVEDDSLTNGKERPDNKQAI</sequence>
<organism evidence="2 3">
    <name type="scientific">Henosepilachna vigintioctopunctata</name>
    <dbReference type="NCBI Taxonomy" id="420089"/>
    <lineage>
        <taxon>Eukaryota</taxon>
        <taxon>Metazoa</taxon>
        <taxon>Ecdysozoa</taxon>
        <taxon>Arthropoda</taxon>
        <taxon>Hexapoda</taxon>
        <taxon>Insecta</taxon>
        <taxon>Pterygota</taxon>
        <taxon>Neoptera</taxon>
        <taxon>Endopterygota</taxon>
        <taxon>Coleoptera</taxon>
        <taxon>Polyphaga</taxon>
        <taxon>Cucujiformia</taxon>
        <taxon>Coccinelloidea</taxon>
        <taxon>Coccinellidae</taxon>
        <taxon>Epilachninae</taxon>
        <taxon>Epilachnini</taxon>
        <taxon>Henosepilachna</taxon>
    </lineage>
</organism>
<dbReference type="EMBL" id="JARQZJ010000123">
    <property type="protein sequence ID" value="KAK9889850.1"/>
    <property type="molecule type" value="Genomic_DNA"/>
</dbReference>
<reference evidence="2 3" key="1">
    <citation type="submission" date="2023-03" db="EMBL/GenBank/DDBJ databases">
        <title>Genome insight into feeding habits of ladybird beetles.</title>
        <authorList>
            <person name="Li H.-S."/>
            <person name="Huang Y.-H."/>
            <person name="Pang H."/>
        </authorList>
    </citation>
    <scope>NUCLEOTIDE SEQUENCE [LARGE SCALE GENOMIC DNA]</scope>
    <source>
        <strain evidence="2">SYSU_2023b</strain>
        <tissue evidence="2">Whole body</tissue>
    </source>
</reference>